<keyword evidence="2" id="KW-0813">Transport</keyword>
<evidence type="ECO:0000313" key="7">
    <source>
        <dbReference type="EMBL" id="SLN00637.1"/>
    </source>
</evidence>
<feature type="transmembrane region" description="Helical" evidence="6">
    <location>
        <begin position="133"/>
        <end position="160"/>
    </location>
</feature>
<dbReference type="GO" id="GO:0035435">
    <property type="term" value="P:phosphate ion transmembrane transport"/>
    <property type="evidence" value="ECO:0007669"/>
    <property type="project" value="TreeGrafter"/>
</dbReference>
<name>A0A1X6XPZ6_9MICO</name>
<protein>
    <submittedName>
        <fullName evidence="7">Probable low-affinity inorganic phosphate transporter</fullName>
    </submittedName>
</protein>
<keyword evidence="3 6" id="KW-0812">Transmembrane</keyword>
<dbReference type="Pfam" id="PF01384">
    <property type="entry name" value="PHO4"/>
    <property type="match status" value="1"/>
</dbReference>
<feature type="transmembrane region" description="Helical" evidence="6">
    <location>
        <begin position="263"/>
        <end position="285"/>
    </location>
</feature>
<organism evidence="7 8">
    <name type="scientific">Brevibacterium yomogidense</name>
    <dbReference type="NCBI Taxonomy" id="946573"/>
    <lineage>
        <taxon>Bacteria</taxon>
        <taxon>Bacillati</taxon>
        <taxon>Actinomycetota</taxon>
        <taxon>Actinomycetes</taxon>
        <taxon>Micrococcales</taxon>
        <taxon>Brevibacteriaceae</taxon>
        <taxon>Brevibacterium</taxon>
    </lineage>
</organism>
<comment type="subcellular location">
    <subcellularLocation>
        <location evidence="1">Membrane</location>
        <topology evidence="1">Multi-pass membrane protein</topology>
    </subcellularLocation>
</comment>
<dbReference type="Proteomes" id="UP000196581">
    <property type="component" value="Unassembled WGS sequence"/>
</dbReference>
<feature type="transmembrane region" description="Helical" evidence="6">
    <location>
        <begin position="220"/>
        <end position="242"/>
    </location>
</feature>
<evidence type="ECO:0000256" key="4">
    <source>
        <dbReference type="ARBA" id="ARBA00022989"/>
    </source>
</evidence>
<dbReference type="PANTHER" id="PTHR11101:SF80">
    <property type="entry name" value="PHOSPHATE TRANSPORTER"/>
    <property type="match status" value="1"/>
</dbReference>
<dbReference type="AlphaFoldDB" id="A0A1X6XPZ6"/>
<keyword evidence="4 6" id="KW-1133">Transmembrane helix</keyword>
<dbReference type="RefSeq" id="WP_087008921.1">
    <property type="nucleotide sequence ID" value="NZ_FWFF01000020.1"/>
</dbReference>
<keyword evidence="8" id="KW-1185">Reference proteome</keyword>
<dbReference type="GO" id="GO:0016020">
    <property type="term" value="C:membrane"/>
    <property type="evidence" value="ECO:0007669"/>
    <property type="project" value="UniProtKB-SubCell"/>
</dbReference>
<evidence type="ECO:0000256" key="6">
    <source>
        <dbReference type="SAM" id="Phobius"/>
    </source>
</evidence>
<feature type="transmembrane region" description="Helical" evidence="6">
    <location>
        <begin position="106"/>
        <end position="126"/>
    </location>
</feature>
<proteinExistence type="predicted"/>
<reference evidence="8" key="1">
    <citation type="submission" date="2017-02" db="EMBL/GenBank/DDBJ databases">
        <authorList>
            <person name="Dridi B."/>
        </authorList>
    </citation>
    <scope>NUCLEOTIDE SEQUENCE [LARGE SCALE GENOMIC DNA]</scope>
    <source>
        <strain evidence="8">B Co 03.10</strain>
    </source>
</reference>
<feature type="transmembrane region" description="Helical" evidence="6">
    <location>
        <begin position="305"/>
        <end position="333"/>
    </location>
</feature>
<evidence type="ECO:0000313" key="8">
    <source>
        <dbReference type="Proteomes" id="UP000196581"/>
    </source>
</evidence>
<feature type="transmembrane region" description="Helical" evidence="6">
    <location>
        <begin position="77"/>
        <end position="100"/>
    </location>
</feature>
<accession>A0A1X6XPZ6</accession>
<dbReference type="InterPro" id="IPR001204">
    <property type="entry name" value="Phos_transporter"/>
</dbReference>
<sequence length="336" mass="34247">MELLFVVAVLSVTAFAFVNGFHDAGVTVGNAVANRALNPRVALWLSGTFNFIGALLGQGVALVIAENTVSLPHDPHGILSVIVAGMIAATAWGIVTYMLAVPVSSSYSLVGGVLGAGLVYGAVADFEGMLMRLILPLLIAPLVVLGLSALVTAVVTRLAATSAPKPLFRTARAADAVMTGLLSLGHGVQDAQKSAAVLAMAVLAYEGIDFVAGEDTTVGWPVRLLVATALAVGTVTSGWRVARTVAVRMVKLDPLKSVIANGVAATTTLVSAFAVAVPVSIVYTVSAANVGTQFSGRRGHIRTRFLYPVIGSALLGIPVPAVLGAALAGLLVFMGV</sequence>
<dbReference type="EMBL" id="FWFF01000020">
    <property type="protein sequence ID" value="SLN00637.1"/>
    <property type="molecule type" value="Genomic_DNA"/>
</dbReference>
<feature type="transmembrane region" description="Helical" evidence="6">
    <location>
        <begin position="44"/>
        <end position="65"/>
    </location>
</feature>
<keyword evidence="5 6" id="KW-0472">Membrane</keyword>
<dbReference type="PANTHER" id="PTHR11101">
    <property type="entry name" value="PHOSPHATE TRANSPORTER"/>
    <property type="match status" value="1"/>
</dbReference>
<dbReference type="GO" id="GO:0005315">
    <property type="term" value="F:phosphate transmembrane transporter activity"/>
    <property type="evidence" value="ECO:0007669"/>
    <property type="project" value="InterPro"/>
</dbReference>
<gene>
    <name evidence="7" type="ORF">FM105_13185</name>
</gene>
<evidence type="ECO:0000256" key="3">
    <source>
        <dbReference type="ARBA" id="ARBA00022692"/>
    </source>
</evidence>
<evidence type="ECO:0000256" key="2">
    <source>
        <dbReference type="ARBA" id="ARBA00022448"/>
    </source>
</evidence>
<evidence type="ECO:0000256" key="5">
    <source>
        <dbReference type="ARBA" id="ARBA00023136"/>
    </source>
</evidence>
<evidence type="ECO:0000256" key="1">
    <source>
        <dbReference type="ARBA" id="ARBA00004141"/>
    </source>
</evidence>